<evidence type="ECO:0000313" key="4">
    <source>
        <dbReference type="Proteomes" id="UP000266673"/>
    </source>
</evidence>
<dbReference type="Gene3D" id="3.30.565.10">
    <property type="entry name" value="Histidine kinase-like ATPase, C-terminal domain"/>
    <property type="match status" value="1"/>
</dbReference>
<evidence type="ECO:0000256" key="1">
    <source>
        <dbReference type="ARBA" id="ARBA00022553"/>
    </source>
</evidence>
<dbReference type="AlphaFoldDB" id="A0A397UF35"/>
<sequence length="106" mass="11750">MVVLEVSDTGSRNEDTGIELALVKELITLHGGDITVTSVVNQGTTFKCWSSVDCLILPGLEADEISENDRKYKVLIVDNNNDMRDYLANLLNEFDVYRPCVGQDAI</sequence>
<dbReference type="EMBL" id="QKWP01001460">
    <property type="protein sequence ID" value="RIB08794.1"/>
    <property type="molecule type" value="Genomic_DNA"/>
</dbReference>
<dbReference type="InterPro" id="IPR003594">
    <property type="entry name" value="HATPase_dom"/>
</dbReference>
<dbReference type="Pfam" id="PF02518">
    <property type="entry name" value="HATPase_c"/>
    <property type="match status" value="1"/>
</dbReference>
<dbReference type="PANTHER" id="PTHR43547:SF2">
    <property type="entry name" value="HYBRID SIGNAL TRANSDUCTION HISTIDINE KINASE C"/>
    <property type="match status" value="1"/>
</dbReference>
<keyword evidence="4" id="KW-1185">Reference proteome</keyword>
<dbReference type="PANTHER" id="PTHR43547">
    <property type="entry name" value="TWO-COMPONENT HISTIDINE KINASE"/>
    <property type="match status" value="1"/>
</dbReference>
<name>A0A397UF35_9GLOM</name>
<proteinExistence type="predicted"/>
<dbReference type="GO" id="GO:0000155">
    <property type="term" value="F:phosphorelay sensor kinase activity"/>
    <property type="evidence" value="ECO:0007669"/>
    <property type="project" value="TreeGrafter"/>
</dbReference>
<gene>
    <name evidence="3" type="ORF">C2G38_2210691</name>
</gene>
<dbReference type="InterPro" id="IPR036890">
    <property type="entry name" value="HATPase_C_sf"/>
</dbReference>
<dbReference type="Proteomes" id="UP000266673">
    <property type="component" value="Unassembled WGS sequence"/>
</dbReference>
<feature type="domain" description="Histidine kinase/HSP90-like ATPase" evidence="2">
    <location>
        <begin position="11"/>
        <end position="49"/>
    </location>
</feature>
<evidence type="ECO:0000313" key="3">
    <source>
        <dbReference type="EMBL" id="RIB08794.1"/>
    </source>
</evidence>
<evidence type="ECO:0000259" key="2">
    <source>
        <dbReference type="Pfam" id="PF02518"/>
    </source>
</evidence>
<dbReference type="STRING" id="44941.A0A397UF35"/>
<protein>
    <recommendedName>
        <fullName evidence="2">Histidine kinase/HSP90-like ATPase domain-containing protein</fullName>
    </recommendedName>
</protein>
<keyword evidence="1" id="KW-0597">Phosphoprotein</keyword>
<dbReference type="SUPFAM" id="SSF55874">
    <property type="entry name" value="ATPase domain of HSP90 chaperone/DNA topoisomerase II/histidine kinase"/>
    <property type="match status" value="1"/>
</dbReference>
<comment type="caution">
    <text evidence="3">The sequence shown here is derived from an EMBL/GenBank/DDBJ whole genome shotgun (WGS) entry which is preliminary data.</text>
</comment>
<organism evidence="3 4">
    <name type="scientific">Gigaspora rosea</name>
    <dbReference type="NCBI Taxonomy" id="44941"/>
    <lineage>
        <taxon>Eukaryota</taxon>
        <taxon>Fungi</taxon>
        <taxon>Fungi incertae sedis</taxon>
        <taxon>Mucoromycota</taxon>
        <taxon>Glomeromycotina</taxon>
        <taxon>Glomeromycetes</taxon>
        <taxon>Diversisporales</taxon>
        <taxon>Gigasporaceae</taxon>
        <taxon>Gigaspora</taxon>
    </lineage>
</organism>
<accession>A0A397UF35</accession>
<reference evidence="3 4" key="1">
    <citation type="submission" date="2018-06" db="EMBL/GenBank/DDBJ databases">
        <title>Comparative genomics reveals the genomic features of Rhizophagus irregularis, R. cerebriforme, R. diaphanum and Gigaspora rosea, and their symbiotic lifestyle signature.</title>
        <authorList>
            <person name="Morin E."/>
            <person name="San Clemente H."/>
            <person name="Chen E.C.H."/>
            <person name="De La Providencia I."/>
            <person name="Hainaut M."/>
            <person name="Kuo A."/>
            <person name="Kohler A."/>
            <person name="Murat C."/>
            <person name="Tang N."/>
            <person name="Roy S."/>
            <person name="Loubradou J."/>
            <person name="Henrissat B."/>
            <person name="Grigoriev I.V."/>
            <person name="Corradi N."/>
            <person name="Roux C."/>
            <person name="Martin F.M."/>
        </authorList>
    </citation>
    <scope>NUCLEOTIDE SEQUENCE [LARGE SCALE GENOMIC DNA]</scope>
    <source>
        <strain evidence="3 4">DAOM 194757</strain>
    </source>
</reference>